<feature type="domain" description="Phage tail fibre protein N-terminal" evidence="1">
    <location>
        <begin position="3"/>
        <end position="159"/>
    </location>
</feature>
<organism evidence="2 3">
    <name type="scientific">Pseudomonas maumuensis</name>
    <dbReference type="NCBI Taxonomy" id="2842354"/>
    <lineage>
        <taxon>Bacteria</taxon>
        <taxon>Pseudomonadati</taxon>
        <taxon>Pseudomonadota</taxon>
        <taxon>Gammaproteobacteria</taxon>
        <taxon>Pseudomonadales</taxon>
        <taxon>Pseudomonadaceae</taxon>
        <taxon>Pseudomonas</taxon>
    </lineage>
</organism>
<dbReference type="EMBL" id="CP077077">
    <property type="protein sequence ID" value="QXH57433.1"/>
    <property type="molecule type" value="Genomic_DNA"/>
</dbReference>
<dbReference type="RefSeq" id="WP_217868349.1">
    <property type="nucleotide sequence ID" value="NZ_CP077077.1"/>
</dbReference>
<protein>
    <submittedName>
        <fullName evidence="2">Phage tail protein</fullName>
    </submittedName>
</protein>
<dbReference type="CDD" id="cd19958">
    <property type="entry name" value="pyocin_knob"/>
    <property type="match status" value="1"/>
</dbReference>
<proteinExistence type="predicted"/>
<dbReference type="InterPro" id="IPR022225">
    <property type="entry name" value="Phage_tail_fibre_N"/>
</dbReference>
<dbReference type="Pfam" id="PF12571">
    <property type="entry name" value="Phage_tail_fib"/>
    <property type="match status" value="1"/>
</dbReference>
<reference evidence="2 3" key="1">
    <citation type="journal article" date="2021" name="Microorganisms">
        <title>The Ever-Expanding Pseudomonas Genus: Description of 43 New Species and Partition of the Pseudomonas putida Group.</title>
        <authorList>
            <person name="Girard L."/>
            <person name="Lood C."/>
            <person name="Hofte M."/>
            <person name="Vandamme P."/>
            <person name="Rokni-Zadeh H."/>
            <person name="van Noort V."/>
            <person name="Lavigne R."/>
            <person name="De Mot R."/>
        </authorList>
    </citation>
    <scope>NUCLEOTIDE SEQUENCE [LARGE SCALE GENOMIC DNA]</scope>
    <source>
        <strain evidence="2 3">COW77</strain>
    </source>
</reference>
<accession>A0ABX8NN15</accession>
<dbReference type="Proteomes" id="UP000824010">
    <property type="component" value="Chromosome"/>
</dbReference>
<evidence type="ECO:0000313" key="2">
    <source>
        <dbReference type="EMBL" id="QXH57433.1"/>
    </source>
</evidence>
<gene>
    <name evidence="2" type="ORF">KSS90_04320</name>
</gene>
<evidence type="ECO:0000313" key="3">
    <source>
        <dbReference type="Proteomes" id="UP000824010"/>
    </source>
</evidence>
<evidence type="ECO:0000259" key="1">
    <source>
        <dbReference type="Pfam" id="PF12571"/>
    </source>
</evidence>
<sequence length="725" mass="78331">MARITFAGESLIAQKQGAKEVLQITRFIYANVPGLDPNTPVDRAATKPPASQIVHSYDIPAGNSGYVNPNQVVYSSMLGSDIGDFDWNWMGLESAEGVLFAVAYLPLQQKRRNIPPLQIGNNVTRNILVEYSGAQELTGITIDASTWQHDFTVRLKGIDERERLSNRDVYGRACFFGDALQFQKVGNDYQLAAGIAYLEGMRLALAKAQAMNAPSGATQVWIRLTLRREQNDVVPYWKVVYEPDQRDYQTQDGWVYCIQLAEVTASGKIIDLRAAKPIDGPLVEHFASRKSVADLEDGTTSAGKARRLSEARQIALQGDIAGHVDFDGGSDVIMQTKLPDLGVVPGAYPKVVINAKGQVIGSEVLNPLDVPNLDWSKITSGKPTTLAGYGITDAQPFAQILADFVSTGGWGLGQGSPKYVNDANAAILPGFYSAGGAGSTNFGDAYSPLLVMRRASGNVGQQQINARDNEFMFRGSADDGGSWKPWVKVWHSGNLVKNISQTDATPGSMLRNGDHGIGGQAVSSETDMAKYRTGGKFITPATGLAGLPPGWVQGRHLIEVGGGDSYCVQRLTGATANKGRCAYRVWDGAWADWDEVLTAKGFAVVEATLQDAVSKVSSGTYMSPRRLAEVVFGVNQTTQDMTASRAWGVNYTNTTNKTIWVSVHVRDPGGGNLSASLYISGGLWARAYMSVGSQTTLEGPVPPGGSYALFREDTNDLIERWSEYR</sequence>
<keyword evidence="3" id="KW-1185">Reference proteome</keyword>
<name>A0ABX8NN15_9PSED</name>